<organism evidence="1">
    <name type="scientific">Pithovirus LCPAC304</name>
    <dbReference type="NCBI Taxonomy" id="2506594"/>
    <lineage>
        <taxon>Viruses</taxon>
        <taxon>Pithoviruses</taxon>
    </lineage>
</organism>
<evidence type="ECO:0000313" key="1">
    <source>
        <dbReference type="EMBL" id="QBK91717.1"/>
    </source>
</evidence>
<gene>
    <name evidence="1" type="ORF">LCPAC304_00430</name>
</gene>
<proteinExistence type="predicted"/>
<accession>A0A481Z7I3</accession>
<sequence>MEKSIVDILVGLASALLQPKPFLADCPHCEKQGKKTILKYRGSVKCMCYGSREALDNWEIDERIEQLKRYAVAGLSGTSSKKGETCYHYTFMACDECIHPEHIPAFTHFPDGWEMTVFKSKHYGPYEEEINFDAMH</sequence>
<dbReference type="EMBL" id="MK500565">
    <property type="protein sequence ID" value="QBK91717.1"/>
    <property type="molecule type" value="Genomic_DNA"/>
</dbReference>
<reference evidence="1" key="1">
    <citation type="journal article" date="2019" name="MBio">
        <title>Virus Genomes from Deep Sea Sediments Expand the Ocean Megavirome and Support Independent Origins of Viral Gigantism.</title>
        <authorList>
            <person name="Backstrom D."/>
            <person name="Yutin N."/>
            <person name="Jorgensen S.L."/>
            <person name="Dharamshi J."/>
            <person name="Homa F."/>
            <person name="Zaremba-Niedwiedzka K."/>
            <person name="Spang A."/>
            <person name="Wolf Y.I."/>
            <person name="Koonin E.V."/>
            <person name="Ettema T.J."/>
        </authorList>
    </citation>
    <scope>NUCLEOTIDE SEQUENCE</scope>
</reference>
<name>A0A481Z7I3_9VIRU</name>
<protein>
    <submittedName>
        <fullName evidence="1">Uncharacterized protein</fullName>
    </submittedName>
</protein>